<dbReference type="GO" id="GO:0016579">
    <property type="term" value="P:protein deubiquitination"/>
    <property type="evidence" value="ECO:0007669"/>
    <property type="project" value="TreeGrafter"/>
</dbReference>
<feature type="non-terminal residue" evidence="10">
    <location>
        <position position="77"/>
    </location>
</feature>
<dbReference type="OrthoDB" id="427186at2759"/>
<dbReference type="AlphaFoldDB" id="A0A438MXJ2"/>
<evidence type="ECO:0000256" key="3">
    <source>
        <dbReference type="ARBA" id="ARBA00022670"/>
    </source>
</evidence>
<keyword evidence="5 8" id="KW-0378">Hydrolase</keyword>
<dbReference type="GO" id="GO:0006511">
    <property type="term" value="P:ubiquitin-dependent protein catabolic process"/>
    <property type="evidence" value="ECO:0007669"/>
    <property type="project" value="UniProtKB-UniRule"/>
</dbReference>
<comment type="caution">
    <text evidence="7">Lacks conserved residue(s) required for the propagation of feature annotation.</text>
</comment>
<evidence type="ECO:0000256" key="8">
    <source>
        <dbReference type="RuleBase" id="RU361215"/>
    </source>
</evidence>
<evidence type="ECO:0000256" key="1">
    <source>
        <dbReference type="ARBA" id="ARBA00000707"/>
    </source>
</evidence>
<evidence type="ECO:0000259" key="9">
    <source>
        <dbReference type="PROSITE" id="PS52048"/>
    </source>
</evidence>
<comment type="similarity">
    <text evidence="2 7 8">Belongs to the peptidase C12 family.</text>
</comment>
<gene>
    <name evidence="10" type="ORF">B0A52_08192</name>
</gene>
<dbReference type="InterPro" id="IPR038765">
    <property type="entry name" value="Papain-like_cys_pep_sf"/>
</dbReference>
<dbReference type="Gene3D" id="3.40.532.10">
    <property type="entry name" value="Peptidase C12, ubiquitin carboxyl-terminal hydrolase"/>
    <property type="match status" value="1"/>
</dbReference>
<dbReference type="PANTHER" id="PTHR10589">
    <property type="entry name" value="UBIQUITIN CARBOXYL-TERMINAL HYDROLASE"/>
    <property type="match status" value="1"/>
</dbReference>
<keyword evidence="3 8" id="KW-0645">Protease</keyword>
<accession>A0A438MXJ2</accession>
<dbReference type="PANTHER" id="PTHR10589:SF17">
    <property type="entry name" value="UBIQUITIN CARBOXYL-TERMINAL HYDROLASE"/>
    <property type="match status" value="1"/>
</dbReference>
<dbReference type="Proteomes" id="UP000288859">
    <property type="component" value="Unassembled WGS sequence"/>
</dbReference>
<reference evidence="10 11" key="1">
    <citation type="submission" date="2017-03" db="EMBL/GenBank/DDBJ databases">
        <title>Genomes of endolithic fungi from Antarctica.</title>
        <authorList>
            <person name="Coleine C."/>
            <person name="Masonjones S."/>
            <person name="Stajich J.E."/>
        </authorList>
    </citation>
    <scope>NUCLEOTIDE SEQUENCE [LARGE SCALE GENOMIC DNA]</scope>
    <source>
        <strain evidence="10 11">CCFEE 6314</strain>
    </source>
</reference>
<dbReference type="Pfam" id="PF01088">
    <property type="entry name" value="Peptidase_C12"/>
    <property type="match status" value="1"/>
</dbReference>
<dbReference type="PRINTS" id="PR00707">
    <property type="entry name" value="UBCTHYDRLASE"/>
</dbReference>
<dbReference type="InterPro" id="IPR036959">
    <property type="entry name" value="Peptidase_C12_UCH_sf"/>
</dbReference>
<comment type="catalytic activity">
    <reaction evidence="1 8">
        <text>Thiol-dependent hydrolysis of ester, thioester, amide, peptide and isopeptide bonds formed by the C-terminal Gly of ubiquitin (a 76-residue protein attached to proteins as an intracellular targeting signal).</text>
        <dbReference type="EC" id="3.4.19.12"/>
    </reaction>
</comment>
<dbReference type="EC" id="3.4.19.12" evidence="8"/>
<protein>
    <recommendedName>
        <fullName evidence="8">Ubiquitin carboxyl-terminal hydrolase</fullName>
        <ecNumber evidence="8">3.4.19.12</ecNumber>
    </recommendedName>
</protein>
<sequence length="77" mass="8572">MDISNLAPFQKTGMADENRAFVPLENNPEVMTTLVQQLGLSPKLQFHDVWSLTDPSLLAFLPRPAYALLLVFPITST</sequence>
<feature type="domain" description="UCH catalytic" evidence="9">
    <location>
        <begin position="20"/>
        <end position="77"/>
    </location>
</feature>
<evidence type="ECO:0000256" key="2">
    <source>
        <dbReference type="ARBA" id="ARBA00009326"/>
    </source>
</evidence>
<dbReference type="InterPro" id="IPR001578">
    <property type="entry name" value="Peptidase_C12_UCH"/>
</dbReference>
<evidence type="ECO:0000256" key="4">
    <source>
        <dbReference type="ARBA" id="ARBA00022786"/>
    </source>
</evidence>
<organism evidence="10 11">
    <name type="scientific">Exophiala mesophila</name>
    <name type="common">Black yeast-like fungus</name>
    <dbReference type="NCBI Taxonomy" id="212818"/>
    <lineage>
        <taxon>Eukaryota</taxon>
        <taxon>Fungi</taxon>
        <taxon>Dikarya</taxon>
        <taxon>Ascomycota</taxon>
        <taxon>Pezizomycotina</taxon>
        <taxon>Eurotiomycetes</taxon>
        <taxon>Chaetothyriomycetidae</taxon>
        <taxon>Chaetothyriales</taxon>
        <taxon>Herpotrichiellaceae</taxon>
        <taxon>Exophiala</taxon>
    </lineage>
</organism>
<evidence type="ECO:0000256" key="7">
    <source>
        <dbReference type="PROSITE-ProRule" id="PRU01393"/>
    </source>
</evidence>
<name>A0A438MXJ2_EXOME</name>
<dbReference type="EMBL" id="NAJM01000046">
    <property type="protein sequence ID" value="RVX67663.1"/>
    <property type="molecule type" value="Genomic_DNA"/>
</dbReference>
<comment type="caution">
    <text evidence="10">The sequence shown here is derived from an EMBL/GenBank/DDBJ whole genome shotgun (WGS) entry which is preliminary data.</text>
</comment>
<evidence type="ECO:0000256" key="6">
    <source>
        <dbReference type="ARBA" id="ARBA00022807"/>
    </source>
</evidence>
<proteinExistence type="inferred from homology"/>
<dbReference type="VEuPathDB" id="FungiDB:PV10_04899"/>
<evidence type="ECO:0000313" key="11">
    <source>
        <dbReference type="Proteomes" id="UP000288859"/>
    </source>
</evidence>
<dbReference type="PROSITE" id="PS52048">
    <property type="entry name" value="UCH_DOMAIN"/>
    <property type="match status" value="1"/>
</dbReference>
<dbReference type="GO" id="GO:0004843">
    <property type="term" value="F:cysteine-type deubiquitinase activity"/>
    <property type="evidence" value="ECO:0007669"/>
    <property type="project" value="UniProtKB-EC"/>
</dbReference>
<keyword evidence="6 8" id="KW-0788">Thiol protease</keyword>
<evidence type="ECO:0000313" key="10">
    <source>
        <dbReference type="EMBL" id="RVX67663.1"/>
    </source>
</evidence>
<dbReference type="GO" id="GO:0005737">
    <property type="term" value="C:cytoplasm"/>
    <property type="evidence" value="ECO:0007669"/>
    <property type="project" value="TreeGrafter"/>
</dbReference>
<keyword evidence="4 8" id="KW-0833">Ubl conjugation pathway</keyword>
<evidence type="ECO:0000256" key="5">
    <source>
        <dbReference type="ARBA" id="ARBA00022801"/>
    </source>
</evidence>
<dbReference type="SUPFAM" id="SSF54001">
    <property type="entry name" value="Cysteine proteinases"/>
    <property type="match status" value="1"/>
</dbReference>